<feature type="domain" description="EGF-like" evidence="13">
    <location>
        <begin position="447"/>
        <end position="481"/>
    </location>
</feature>
<dbReference type="Gene3D" id="3.40.50.620">
    <property type="entry name" value="HUPs"/>
    <property type="match status" value="1"/>
</dbReference>
<dbReference type="PROSITE" id="PS01186">
    <property type="entry name" value="EGF_2"/>
    <property type="match status" value="3"/>
</dbReference>
<evidence type="ECO:0000256" key="7">
    <source>
        <dbReference type="ARBA" id="ARBA00022917"/>
    </source>
</evidence>
<comment type="catalytic activity">
    <reaction evidence="11">
        <text>tRNA(Trp) + L-tryptophan + ATP = L-tryptophyl-tRNA(Trp) + AMP + diphosphate + H(+)</text>
        <dbReference type="Rhea" id="RHEA:24080"/>
        <dbReference type="Rhea" id="RHEA-COMP:9671"/>
        <dbReference type="Rhea" id="RHEA-COMP:9705"/>
        <dbReference type="ChEBI" id="CHEBI:15378"/>
        <dbReference type="ChEBI" id="CHEBI:30616"/>
        <dbReference type="ChEBI" id="CHEBI:33019"/>
        <dbReference type="ChEBI" id="CHEBI:57912"/>
        <dbReference type="ChEBI" id="CHEBI:78442"/>
        <dbReference type="ChEBI" id="CHEBI:78535"/>
        <dbReference type="ChEBI" id="CHEBI:456215"/>
        <dbReference type="EC" id="6.1.1.2"/>
    </reaction>
</comment>
<dbReference type="InterPro" id="IPR014729">
    <property type="entry name" value="Rossmann-like_a/b/a_fold"/>
</dbReference>
<evidence type="ECO:0000313" key="19">
    <source>
        <dbReference type="Proteomes" id="UP000736787"/>
    </source>
</evidence>
<dbReference type="GO" id="GO:0005739">
    <property type="term" value="C:mitochondrion"/>
    <property type="evidence" value="ECO:0007669"/>
    <property type="project" value="UniProtKB-SubCell"/>
</dbReference>
<comment type="caution">
    <text evidence="12">Lacks conserved residue(s) required for the propagation of feature annotation.</text>
</comment>
<evidence type="ECO:0000256" key="11">
    <source>
        <dbReference type="ARBA" id="ARBA00049929"/>
    </source>
</evidence>
<dbReference type="SMART" id="SM00181">
    <property type="entry name" value="EGF"/>
    <property type="match status" value="6"/>
</dbReference>
<organism evidence="15 19">
    <name type="scientific">Phytophthora cactorum</name>
    <dbReference type="NCBI Taxonomy" id="29920"/>
    <lineage>
        <taxon>Eukaryota</taxon>
        <taxon>Sar</taxon>
        <taxon>Stramenopiles</taxon>
        <taxon>Oomycota</taxon>
        <taxon>Peronosporomycetes</taxon>
        <taxon>Peronosporales</taxon>
        <taxon>Peronosporaceae</taxon>
        <taxon>Phytophthora</taxon>
    </lineage>
</organism>
<comment type="similarity">
    <text evidence="2">Belongs to the class-I aminoacyl-tRNA synthetase family.</text>
</comment>
<dbReference type="EMBL" id="RCMI01000006">
    <property type="protein sequence ID" value="KAG2943910.1"/>
    <property type="molecule type" value="Genomic_DNA"/>
</dbReference>
<dbReference type="GO" id="GO:0004830">
    <property type="term" value="F:tryptophan-tRNA ligase activity"/>
    <property type="evidence" value="ECO:0007669"/>
    <property type="project" value="UniProtKB-EC"/>
</dbReference>
<reference evidence="15" key="1">
    <citation type="submission" date="2018-10" db="EMBL/GenBank/DDBJ databases">
        <title>Effector identification in a new, highly contiguous assembly of the strawberry crown rot pathogen Phytophthora cactorum.</title>
        <authorList>
            <person name="Armitage A.D."/>
            <person name="Nellist C.F."/>
            <person name="Bates H."/>
            <person name="Vickerstaff R.J."/>
            <person name="Harrison R.J."/>
        </authorList>
    </citation>
    <scope>NUCLEOTIDE SEQUENCE</scope>
    <source>
        <strain evidence="14">15-7</strain>
        <strain evidence="16">4032</strain>
        <strain evidence="15">4040</strain>
        <strain evidence="17">P415</strain>
        <strain evidence="18">P421</strain>
    </source>
</reference>
<keyword evidence="6" id="KW-0067">ATP-binding</keyword>
<keyword evidence="7" id="KW-0648">Protein biosynthesis</keyword>
<evidence type="ECO:0000256" key="1">
    <source>
        <dbReference type="ARBA" id="ARBA00004173"/>
    </source>
</evidence>
<dbReference type="InterPro" id="IPR000742">
    <property type="entry name" value="EGF"/>
</dbReference>
<dbReference type="NCBIfam" id="TIGR00233">
    <property type="entry name" value="trpS"/>
    <property type="match status" value="1"/>
</dbReference>
<dbReference type="InterPro" id="IPR050203">
    <property type="entry name" value="Trp-tRNA_synthetase"/>
</dbReference>
<comment type="subcellular location">
    <subcellularLocation>
        <location evidence="1">Mitochondrion</location>
    </subcellularLocation>
</comment>
<evidence type="ECO:0000313" key="16">
    <source>
        <dbReference type="EMBL" id="KAG2943910.1"/>
    </source>
</evidence>
<dbReference type="PROSITE" id="PS50026">
    <property type="entry name" value="EGF_3"/>
    <property type="match status" value="3"/>
</dbReference>
<dbReference type="HAMAP" id="MF_00140_B">
    <property type="entry name" value="Trp_tRNA_synth_B"/>
    <property type="match status" value="1"/>
</dbReference>
<dbReference type="Gene3D" id="2.10.25.10">
    <property type="entry name" value="Laminin"/>
    <property type="match status" value="3"/>
</dbReference>
<evidence type="ECO:0000256" key="4">
    <source>
        <dbReference type="ARBA" id="ARBA00022598"/>
    </source>
</evidence>
<evidence type="ECO:0000256" key="3">
    <source>
        <dbReference type="ARBA" id="ARBA00013161"/>
    </source>
</evidence>
<dbReference type="InterPro" id="IPR013111">
    <property type="entry name" value="EGF_extracell"/>
</dbReference>
<dbReference type="CDD" id="cd00806">
    <property type="entry name" value="TrpRS_core"/>
    <property type="match status" value="1"/>
</dbReference>
<evidence type="ECO:0000256" key="8">
    <source>
        <dbReference type="ARBA" id="ARBA00023146"/>
    </source>
</evidence>
<dbReference type="PROSITE" id="PS00178">
    <property type="entry name" value="AA_TRNA_LIGASE_I"/>
    <property type="match status" value="1"/>
</dbReference>
<dbReference type="InterPro" id="IPR002306">
    <property type="entry name" value="Trp-tRNA-ligase"/>
</dbReference>
<keyword evidence="9 12" id="KW-1015">Disulfide bond</keyword>
<dbReference type="SUPFAM" id="SSF52374">
    <property type="entry name" value="Nucleotidylyl transferase"/>
    <property type="match status" value="1"/>
</dbReference>
<dbReference type="Proteomes" id="UP000697107">
    <property type="component" value="Unassembled WGS sequence"/>
</dbReference>
<dbReference type="InterPro" id="IPR002305">
    <property type="entry name" value="aa-tRNA-synth_Ic"/>
</dbReference>
<dbReference type="PRINTS" id="PR01039">
    <property type="entry name" value="TRNASYNTHTRP"/>
</dbReference>
<dbReference type="Proteomes" id="UP000760860">
    <property type="component" value="Unassembled WGS sequence"/>
</dbReference>
<dbReference type="PANTHER" id="PTHR43766:SF1">
    <property type="entry name" value="TRYPTOPHAN--TRNA LIGASE, MITOCHONDRIAL"/>
    <property type="match status" value="1"/>
</dbReference>
<dbReference type="EC" id="6.1.1.2" evidence="3"/>
<evidence type="ECO:0000256" key="5">
    <source>
        <dbReference type="ARBA" id="ARBA00022741"/>
    </source>
</evidence>
<comment type="caution">
    <text evidence="15">The sequence shown here is derived from an EMBL/GenBank/DDBJ whole genome shotgun (WGS) entry which is preliminary data.</text>
</comment>
<name>A0A8T1BRX6_9STRA</name>
<dbReference type="InterPro" id="IPR024109">
    <property type="entry name" value="Trp-tRNA-ligase_bac-type"/>
</dbReference>
<evidence type="ECO:0000256" key="10">
    <source>
        <dbReference type="ARBA" id="ARBA00030268"/>
    </source>
</evidence>
<evidence type="ECO:0000256" key="12">
    <source>
        <dbReference type="PROSITE-ProRule" id="PRU00076"/>
    </source>
</evidence>
<dbReference type="EMBL" id="RCMG01000674">
    <property type="protein sequence ID" value="KAG2850570.1"/>
    <property type="molecule type" value="Genomic_DNA"/>
</dbReference>
<dbReference type="VEuPathDB" id="FungiDB:PC110_g16173"/>
<dbReference type="AlphaFoldDB" id="A0A8T1BRX6"/>
<feature type="disulfide bond" evidence="12">
    <location>
        <begin position="793"/>
        <end position="802"/>
    </location>
</feature>
<dbReference type="InterPro" id="IPR001412">
    <property type="entry name" value="aa-tRNA-synth_I_CS"/>
</dbReference>
<dbReference type="Proteomes" id="UP000736787">
    <property type="component" value="Unassembled WGS sequence"/>
</dbReference>
<dbReference type="PROSITE" id="PS00022">
    <property type="entry name" value="EGF_1"/>
    <property type="match status" value="3"/>
</dbReference>
<dbReference type="Pfam" id="PF07974">
    <property type="entry name" value="EGF_2"/>
    <property type="match status" value="2"/>
</dbReference>
<dbReference type="PRINTS" id="PR00011">
    <property type="entry name" value="EGFLAMININ"/>
</dbReference>
<proteinExistence type="inferred from homology"/>
<dbReference type="EMBL" id="RCMV01000807">
    <property type="protein sequence ID" value="KAG3212702.1"/>
    <property type="molecule type" value="Genomic_DNA"/>
</dbReference>
<dbReference type="EMBL" id="RCML01000688">
    <property type="protein sequence ID" value="KAG2971074.1"/>
    <property type="molecule type" value="Genomic_DNA"/>
</dbReference>
<feature type="disulfide bond" evidence="12">
    <location>
        <begin position="471"/>
        <end position="480"/>
    </location>
</feature>
<evidence type="ECO:0000256" key="2">
    <source>
        <dbReference type="ARBA" id="ARBA00005594"/>
    </source>
</evidence>
<keyword evidence="4" id="KW-0436">Ligase</keyword>
<evidence type="ECO:0000313" key="18">
    <source>
        <dbReference type="EMBL" id="KAG3212702.1"/>
    </source>
</evidence>
<dbReference type="PANTHER" id="PTHR43766">
    <property type="entry name" value="TRYPTOPHAN--TRNA LIGASE, MITOCHONDRIAL"/>
    <property type="match status" value="1"/>
</dbReference>
<dbReference type="Pfam" id="PF00579">
    <property type="entry name" value="tRNA-synt_1b"/>
    <property type="match status" value="1"/>
</dbReference>
<evidence type="ECO:0000313" key="14">
    <source>
        <dbReference type="EMBL" id="KAG2850570.1"/>
    </source>
</evidence>
<evidence type="ECO:0000256" key="6">
    <source>
        <dbReference type="ARBA" id="ARBA00022840"/>
    </source>
</evidence>
<dbReference type="GO" id="GO:0005524">
    <property type="term" value="F:ATP binding"/>
    <property type="evidence" value="ECO:0007669"/>
    <property type="project" value="UniProtKB-KW"/>
</dbReference>
<accession>A0A8T1BRX6</accession>
<sequence length="1054" mass="112490">MLWRWHRWPTGSAARLSRRKSSSSAINTSTCSRYASSSANIATQSDDQRERRVFSGIQPTGTPHLGNYCGAIAKWVALQESSRTSTSSYSDDVPPTRLYSVVDLHALTVPFDAQRMPDQVHSMVAALLGAGLDPTRNILFRQSDVAAHAELAWLLSCITPLGWLQRMTQFKQKAAAAKTESSLGLLSYPVLMAADILLYRATHVPVGEDQQQHLELTRMIATTFNDRFGSNRPGGKEVLPKPFPMVEEDTTTLTGAQRRSLARIMSLRDPTKKMSKSDKSKLSRIELTDSADDIRKKVRKATTDAISGIYYDREERPGVSNLLDIASAVTGQSVAQLEAHYADHGTGAFKDSVADAVIAKVCPIGERIKQYEADHEYIDKVLADGAAQASELAAVTMQDVKEVMGLTSRGLCLAQGLCSCPNGWSGPDCSLASCPLGEAWSDQVVATDNGHNLAPCSNRGECELDTGTCTCDSGFTGAACERMTCTCNGHGSCKSMAKYALMKDPGRGTIYPYDNNWDAHKIYGCVCDPGYTGSNCVERLCPVGDDPLTGTLIDPNGIQRNEKQRINCKATSGSFTLTFAGYTTEPISADDSAKTVRDKLVALPSVTAATVTFGGITLTACTAIGNDISIEFTQDFGDLPNMSGNSAGLVHSTPSTTPTLTFTTVTQGTKENLPCSRRGMCDPATGVCMCYPNYFSSDGNGAIGQRGDCGFVSGTVTACPGEIACSGKGTCRGPPTYDCICNEGFTGGDCTERLCPKGRSWFDRPTEAPDTAHALVECSNAGECDRTKGECVCLAGFTGAACNRMVCPNDCSGHGTCYTMEQLAKRATVNGETMAFTYGAVPNKKETWEYDMVQGCLCSPGWEGHDCSLRSCPTGDDPMTLRQQNEVQLLVCKGNSGFFTLKFRDAATPQLPFNVPAASLARALEALATVGKVSVTYSTDTNGVTGSPACNTAGSNIMRIDFLTNFGDLPPLRWVLDGALTLTISVDGVGGSVRGTKEDAVCSNRGICSHLTGVCRCTYGFTSSDGFGGEGDRGDCGYMEPIYITSAAQQANAV</sequence>
<feature type="domain" description="EGF-like" evidence="13">
    <location>
        <begin position="770"/>
        <end position="803"/>
    </location>
</feature>
<dbReference type="Gene3D" id="1.10.240.10">
    <property type="entry name" value="Tyrosyl-Transfer RNA Synthetase"/>
    <property type="match status" value="1"/>
</dbReference>
<dbReference type="EMBL" id="RCMK01000892">
    <property type="protein sequence ID" value="KAG2908642.1"/>
    <property type="molecule type" value="Genomic_DNA"/>
</dbReference>
<keyword evidence="5" id="KW-0547">Nucleotide-binding</keyword>
<gene>
    <name evidence="14" type="ORF">PC113_g16667</name>
    <name evidence="16" type="ORF">PC115_g578</name>
    <name evidence="15" type="ORF">PC117_g19891</name>
    <name evidence="17" type="ORF">PC118_g16488</name>
    <name evidence="18" type="ORF">PC129_g16345</name>
</gene>
<dbReference type="Proteomes" id="UP000735874">
    <property type="component" value="Unassembled WGS sequence"/>
</dbReference>
<dbReference type="FunFam" id="1.10.240.10:FF:000002">
    <property type="entry name" value="Tryptophan--tRNA ligase"/>
    <property type="match status" value="1"/>
</dbReference>
<keyword evidence="8" id="KW-0030">Aminoacyl-tRNA synthetase</keyword>
<evidence type="ECO:0000313" key="15">
    <source>
        <dbReference type="EMBL" id="KAG2908642.1"/>
    </source>
</evidence>
<evidence type="ECO:0000256" key="9">
    <source>
        <dbReference type="ARBA" id="ARBA00023157"/>
    </source>
</evidence>
<keyword evidence="12" id="KW-0245">EGF-like domain</keyword>
<protein>
    <recommendedName>
        <fullName evidence="3">tryptophan--tRNA ligase</fullName>
        <ecNumber evidence="3">6.1.1.2</ecNumber>
    </recommendedName>
    <alternativeName>
        <fullName evidence="10">Tryptophanyl-tRNA synthetase</fullName>
    </alternativeName>
</protein>
<dbReference type="GO" id="GO:0006436">
    <property type="term" value="P:tryptophanyl-tRNA aminoacylation"/>
    <property type="evidence" value="ECO:0007669"/>
    <property type="project" value="InterPro"/>
</dbReference>
<dbReference type="Proteomes" id="UP000774804">
    <property type="component" value="Unassembled WGS sequence"/>
</dbReference>
<feature type="domain" description="EGF-like" evidence="13">
    <location>
        <begin position="715"/>
        <end position="751"/>
    </location>
</feature>
<feature type="disulfide bond" evidence="12">
    <location>
        <begin position="741"/>
        <end position="750"/>
    </location>
</feature>
<evidence type="ECO:0000313" key="17">
    <source>
        <dbReference type="EMBL" id="KAG2971074.1"/>
    </source>
</evidence>
<evidence type="ECO:0000259" key="13">
    <source>
        <dbReference type="PROSITE" id="PS50026"/>
    </source>
</evidence>